<evidence type="ECO:0000256" key="1">
    <source>
        <dbReference type="ARBA" id="ARBA00022737"/>
    </source>
</evidence>
<feature type="non-terminal residue" evidence="3">
    <location>
        <position position="75"/>
    </location>
</feature>
<gene>
    <name evidence="3" type="ORF">F5050DRAFT_1549451</name>
</gene>
<reference evidence="3" key="1">
    <citation type="submission" date="2022-08" db="EMBL/GenBank/DDBJ databases">
        <authorList>
            <consortium name="DOE Joint Genome Institute"/>
            <person name="Min B."/>
            <person name="Riley R."/>
            <person name="Sierra-Patev S."/>
            <person name="Naranjo-Ortiz M."/>
            <person name="Looney B."/>
            <person name="Konkel Z."/>
            <person name="Slot J.C."/>
            <person name="Sakamoto Y."/>
            <person name="Steenwyk J.L."/>
            <person name="Rokas A."/>
            <person name="Carro J."/>
            <person name="Camarero S."/>
            <person name="Ferreira P."/>
            <person name="Molpeceres G."/>
            <person name="Ruiz-Duenas F.J."/>
            <person name="Serrano A."/>
            <person name="Henrissat B."/>
            <person name="Drula E."/>
            <person name="Hughes K.W."/>
            <person name="Mata J.L."/>
            <person name="Ishikawa N.K."/>
            <person name="Vargas-Isla R."/>
            <person name="Ushijima S."/>
            <person name="Smith C.A."/>
            <person name="Ahrendt S."/>
            <person name="Andreopoulos W."/>
            <person name="He G."/>
            <person name="Labutti K."/>
            <person name="Lipzen A."/>
            <person name="Ng V."/>
            <person name="Sandor L."/>
            <person name="Barry K."/>
            <person name="Martinez A.T."/>
            <person name="Xiao Y."/>
            <person name="Gibbons J.G."/>
            <person name="Terashima K."/>
            <person name="Hibbett D.S."/>
            <person name="Grigoriev I.V."/>
        </authorList>
    </citation>
    <scope>NUCLEOTIDE SEQUENCE</scope>
    <source>
        <strain evidence="3">TFB10827</strain>
    </source>
</reference>
<dbReference type="EMBL" id="MU790709">
    <property type="protein sequence ID" value="KAJ3994333.1"/>
    <property type="molecule type" value="Genomic_DNA"/>
</dbReference>
<evidence type="ECO:0000313" key="3">
    <source>
        <dbReference type="EMBL" id="KAJ3994333.1"/>
    </source>
</evidence>
<proteinExistence type="predicted"/>
<organism evidence="3 4">
    <name type="scientific">Lentinula boryana</name>
    <dbReference type="NCBI Taxonomy" id="40481"/>
    <lineage>
        <taxon>Eukaryota</taxon>
        <taxon>Fungi</taxon>
        <taxon>Dikarya</taxon>
        <taxon>Basidiomycota</taxon>
        <taxon>Agaricomycotina</taxon>
        <taxon>Agaricomycetes</taxon>
        <taxon>Agaricomycetidae</taxon>
        <taxon>Agaricales</taxon>
        <taxon>Marasmiineae</taxon>
        <taxon>Omphalotaceae</taxon>
        <taxon>Lentinula</taxon>
    </lineage>
</organism>
<dbReference type="Pfam" id="PF24883">
    <property type="entry name" value="NPHP3_N"/>
    <property type="match status" value="1"/>
</dbReference>
<dbReference type="Proteomes" id="UP001163828">
    <property type="component" value="Unassembled WGS sequence"/>
</dbReference>
<keyword evidence="1" id="KW-0677">Repeat</keyword>
<feature type="non-terminal residue" evidence="3">
    <location>
        <position position="1"/>
    </location>
</feature>
<dbReference type="InterPro" id="IPR056884">
    <property type="entry name" value="NPHP3-like_N"/>
</dbReference>
<evidence type="ECO:0000313" key="4">
    <source>
        <dbReference type="Proteomes" id="UP001163828"/>
    </source>
</evidence>
<name>A0ABQ8Q7A1_9AGAR</name>
<comment type="caution">
    <text evidence="3">The sequence shown here is derived from an EMBL/GenBank/DDBJ whole genome shotgun (WGS) entry which is preliminary data.</text>
</comment>
<feature type="domain" description="Nephrocystin 3-like N-terminal" evidence="2">
    <location>
        <begin position="1"/>
        <end position="51"/>
    </location>
</feature>
<sequence>GKSSVTRSVVELFAREGKLAASFFFWREDPTRNNVRHLISSLASQIANAYRIAESSNEWQRSNLIILEASLEDQF</sequence>
<protein>
    <recommendedName>
        <fullName evidence="2">Nephrocystin 3-like N-terminal domain-containing protein</fullName>
    </recommendedName>
</protein>
<accession>A0ABQ8Q7A1</accession>
<keyword evidence="4" id="KW-1185">Reference proteome</keyword>
<evidence type="ECO:0000259" key="2">
    <source>
        <dbReference type="Pfam" id="PF24883"/>
    </source>
</evidence>